<feature type="region of interest" description="Disordered" evidence="1">
    <location>
        <begin position="1382"/>
        <end position="1422"/>
    </location>
</feature>
<dbReference type="Proteomes" id="UP000247702">
    <property type="component" value="Unassembled WGS sequence"/>
</dbReference>
<evidence type="ECO:0000313" key="4">
    <source>
        <dbReference type="Proteomes" id="UP000247702"/>
    </source>
</evidence>
<dbReference type="PANTHER" id="PTHR19446">
    <property type="entry name" value="REVERSE TRANSCRIPTASES"/>
    <property type="match status" value="1"/>
</dbReference>
<evidence type="ECO:0000259" key="2">
    <source>
        <dbReference type="PROSITE" id="PS50878"/>
    </source>
</evidence>
<evidence type="ECO:0000256" key="1">
    <source>
        <dbReference type="SAM" id="MobiDB-lite"/>
    </source>
</evidence>
<protein>
    <recommendedName>
        <fullName evidence="2">Reverse transcriptase domain-containing protein</fullName>
    </recommendedName>
</protein>
<proteinExistence type="predicted"/>
<organism evidence="3 4">
    <name type="scientific">Rhizophagus clarus</name>
    <dbReference type="NCBI Taxonomy" id="94130"/>
    <lineage>
        <taxon>Eukaryota</taxon>
        <taxon>Fungi</taxon>
        <taxon>Fungi incertae sedis</taxon>
        <taxon>Mucoromycota</taxon>
        <taxon>Glomeromycotina</taxon>
        <taxon>Glomeromycetes</taxon>
        <taxon>Glomerales</taxon>
        <taxon>Glomeraceae</taxon>
        <taxon>Rhizophagus</taxon>
    </lineage>
</organism>
<dbReference type="GO" id="GO:0003676">
    <property type="term" value="F:nucleic acid binding"/>
    <property type="evidence" value="ECO:0007669"/>
    <property type="project" value="InterPro"/>
</dbReference>
<dbReference type="STRING" id="94130.A0A2Z6S615"/>
<dbReference type="InterPro" id="IPR036397">
    <property type="entry name" value="RNaseH_sf"/>
</dbReference>
<dbReference type="SUPFAM" id="SSF53098">
    <property type="entry name" value="Ribonuclease H-like"/>
    <property type="match status" value="1"/>
</dbReference>
<keyword evidence="4" id="KW-1185">Reference proteome</keyword>
<dbReference type="EMBL" id="BEXD01004342">
    <property type="protein sequence ID" value="GBC09971.1"/>
    <property type="molecule type" value="Genomic_DNA"/>
</dbReference>
<dbReference type="InterPro" id="IPR000477">
    <property type="entry name" value="RT_dom"/>
</dbReference>
<feature type="region of interest" description="Disordered" evidence="1">
    <location>
        <begin position="1325"/>
        <end position="1362"/>
    </location>
</feature>
<gene>
    <name evidence="3" type="ORF">RclHR1_09240005</name>
</gene>
<name>A0A2Z6S615_9GLOM</name>
<accession>A0A2Z6S615</accession>
<dbReference type="InterPro" id="IPR012337">
    <property type="entry name" value="RNaseH-like_sf"/>
</dbReference>
<feature type="domain" description="Reverse transcriptase" evidence="2">
    <location>
        <begin position="61"/>
        <end position="364"/>
    </location>
</feature>
<dbReference type="Pfam" id="PF00078">
    <property type="entry name" value="RVT_1"/>
    <property type="match status" value="1"/>
</dbReference>
<dbReference type="PROSITE" id="PS50878">
    <property type="entry name" value="RT_POL"/>
    <property type="match status" value="1"/>
</dbReference>
<reference evidence="3 4" key="1">
    <citation type="submission" date="2017-11" db="EMBL/GenBank/DDBJ databases">
        <title>The genome of Rhizophagus clarus HR1 reveals common genetic basis of auxotrophy among arbuscular mycorrhizal fungi.</title>
        <authorList>
            <person name="Kobayashi Y."/>
        </authorList>
    </citation>
    <scope>NUCLEOTIDE SEQUENCE [LARGE SCALE GENOMIC DNA]</scope>
    <source>
        <strain evidence="3 4">HR1</strain>
    </source>
</reference>
<feature type="compositionally biased region" description="Polar residues" evidence="1">
    <location>
        <begin position="1395"/>
        <end position="1422"/>
    </location>
</feature>
<comment type="caution">
    <text evidence="3">The sequence shown here is derived from an EMBL/GenBank/DDBJ whole genome shotgun (WGS) entry which is preliminary data.</text>
</comment>
<sequence>MNTVSLDIYSSLLSPPSLEEWLSTVSSMPNGKALGFSMIIYEMLKHLGPTTNSLLLSLIRKCFASADIPDLWRQAMVFPIPKPHEWCCQLKNTRPITLLEVIQKFFVKFFYNRLSAILAAHNVLKGGNFAGLPGGTCWDPIITLESIIHDANHNNFFLWILSQDISKAFDSVNLTMLKFTLERIRLPASAIILILSLFMNRSNQVFTAYGETPSYQVHIGIDQGKVISPLLWVIYIDPLLTVLKTEMMDPYILRPPTLSSNMTGFTPDIIINNLVFMDDSTLISSSKAGLEHMLLITEEFYALNNTSANHQKYVLISNSLPLTTTSTVLPVEFHLFLSSLNDISSISVTPLSITSSFRFLGVWFNIKGSRDFVKKQIAGECNSFAATLRLAKLSTKQVVYLYNSVLIPKLEYRMQVTHLSAADCYAATRSIYSLVKHKANFSRSLPNPILYLSQALELINLSFHLIQCHVNNLFLMANSSTPFIQRLFIYRLMLIQFRFLIPISPLMVDDWSLWSTSNAFRCDYIACTIASMTSTPFRLQHARFFLTFPDLALPGHTPLYLCMSPHIFKACLKVLRKRHLYYLSQLIVPSGSHLISWTAYQTAYIAQLADKRDRSLSHKWYLDLKANTTLPNSHDQLLDRYVCPPSATSSVTLVPGVTMTQKNRHWLVTLDGSDAPLFGKQLTVQPKKDTCMIVHWLSDCLSSPGDVIRLRPCPGCEAHVPFPLANKYTAIPPRCTFKVSLLKSLILPTDCEHIRPTTMEVISSYSWADLSITLIPYYRRLDISPDFSSSSFVVEYDSTVASPLDDFSILTFSVPLPSGLHYRYYTDGFLVNLRTPEVSMGWSWVQLIPDAGYLNSVATYAHGTIQNWPFSTRAEAAAIYAALSVSPAESTISIYMDSQAAIDGLNLYAFSSYTNSRHDGNYWNEFADSIANSAHHSDMAPLLPAAAYTSSHNVRLVYDNVICESNPRRLFKLHFQATFLKDLLSLKRFQFVYCLYNKDDYVVDWDLTWFTLNFSLAHDASFQASHAARHYTFKFKLFLDDLPLLEKLKITRSDLYIDLLTCRSVVYPTMFIDLFVDLSIPRQSAIKVVAAIHNNFIQKLRKRIWNPRTYDKSKWEDVMNITLKLKTTSQPSNLPATSYMPFSSLLPLTHLVTSHDSEVDWIKNSMTQGWNVNFYSEHVIRYCVSIVASTLLSLFQGLVRASTNVMEPLTSEDLDSLTALVSRNCAKANKLRNDLKKCRKLLLKLVTDVLIVSEPATHAQLVTNVATLSSMILDGSFSLAACRQQITTDELRLSMWTRDPDISSNLHEVALADLSSNMLNNVARRGYGSLNPNSRKASHHERKKDNNNSDNSDSDGENTVQQKCSRTIFKHAMDEDIITETAADTGVEASASPPKENNTAATSLSSPLNTIATTSVPNQDAS</sequence>
<dbReference type="Gene3D" id="3.30.420.10">
    <property type="entry name" value="Ribonuclease H-like superfamily/Ribonuclease H"/>
    <property type="match status" value="1"/>
</dbReference>
<evidence type="ECO:0000313" key="3">
    <source>
        <dbReference type="EMBL" id="GBC09971.1"/>
    </source>
</evidence>